<proteinExistence type="predicted"/>
<dbReference type="EMBL" id="MN739974">
    <property type="protein sequence ID" value="QHT80598.1"/>
    <property type="molecule type" value="Genomic_DNA"/>
</dbReference>
<feature type="region of interest" description="Disordered" evidence="1">
    <location>
        <begin position="577"/>
        <end position="607"/>
    </location>
</feature>
<evidence type="ECO:0000313" key="2">
    <source>
        <dbReference type="EMBL" id="QHT80598.1"/>
    </source>
</evidence>
<accession>A0A6C0HIX6</accession>
<protein>
    <submittedName>
        <fullName evidence="2">Uncharacterized protein</fullName>
    </submittedName>
</protein>
<reference evidence="2" key="1">
    <citation type="journal article" date="2020" name="Nature">
        <title>Giant virus diversity and host interactions through global metagenomics.</title>
        <authorList>
            <person name="Schulz F."/>
            <person name="Roux S."/>
            <person name="Paez-Espino D."/>
            <person name="Jungbluth S."/>
            <person name="Walsh D.A."/>
            <person name="Denef V.J."/>
            <person name="McMahon K.D."/>
            <person name="Konstantinidis K.T."/>
            <person name="Eloe-Fadrosh E.A."/>
            <person name="Kyrpides N.C."/>
            <person name="Woyke T."/>
        </authorList>
    </citation>
    <scope>NUCLEOTIDE SEQUENCE</scope>
    <source>
        <strain evidence="2">GVMAG-M-3300023184-121</strain>
    </source>
</reference>
<feature type="region of interest" description="Disordered" evidence="1">
    <location>
        <begin position="627"/>
        <end position="648"/>
    </location>
</feature>
<evidence type="ECO:0000256" key="1">
    <source>
        <dbReference type="SAM" id="MobiDB-lite"/>
    </source>
</evidence>
<organism evidence="2">
    <name type="scientific">viral metagenome</name>
    <dbReference type="NCBI Taxonomy" id="1070528"/>
    <lineage>
        <taxon>unclassified sequences</taxon>
        <taxon>metagenomes</taxon>
        <taxon>organismal metagenomes</taxon>
    </lineage>
</organism>
<feature type="compositionally biased region" description="Low complexity" evidence="1">
    <location>
        <begin position="627"/>
        <end position="636"/>
    </location>
</feature>
<feature type="compositionally biased region" description="Basic and acidic residues" evidence="1">
    <location>
        <begin position="582"/>
        <end position="603"/>
    </location>
</feature>
<name>A0A6C0HIX6_9ZZZZ</name>
<sequence>METEIDRLLSPQPLRSLRENIPPVQCMIWKGRDRYESITFDVYPFDTLETIKSMICDRFHEDPSFIPRFTFVGIPMMEGPPSLDGTYLPLDYLWYENGNNDPTKTHELLHPVRAMQDGDEWFVTANGSYSSPNMELRGRSTLEDVFLKSESGIIPVLHVFSLGALLSEYKGRTPVAEVDWNKRFAGYFPHVPMGGPYEPDKEDLAFLRSIRTFLSKRVSNVNYLNQMIKDGELNTYVELSGVRQMILTWKKPIIGFEGAASLFYRLRATEKRPCIRLLPMEGTVITKIHVRGVLPIPTLEDPRVLEGWGKETSPDPTMDVCIIKYLHRPSIERTQPIYGTIHVLNDGTMNLILQPPKQIKKLNPKLDFANFRRIVEEVFEDLPHPFGDFDIHDISVTMTASISAHAKKLTTERLVARLPTFQALFTQIDSLPNETPILSLRYKGVSQYASESNVFQFITQYSMKKRLEGDELNGAEVIELLQQQFQFTLQESRESFKAWLSKRSTFTLQQPEEGEFTESFHPGIDLHIYEQHPSYHISIHRVNSYQNYLRIFTLLSVLFLDDDGYFKASSMDKIMEEEEHAVEEYSRKSEEQNGNESKQEAHQNEGTGADFYNDLYADLYEEESAEASSASSASASVKDEMKPSSSKAIPTIKPAQRLVNPSSWFINKLQEIDEKLFKYTQVGKTGYTRQCAANEDRHPAVLNKEQYDRMRDIYRDDPIFWIEYPLTTKENPVEPMGMDETITVMRFGSTPDNINYYFCPLYYCLVDQIMIRAKDFESTRDRDGEQKPPNTCPFCQGRLIRNDTKERNPKPQLGYTVVKRKNAQQGDKYHSHISFLKKSSHPENLALPCCFVSSKTLRVTDAEFEKLRSVLQEEEMERIGKDVLDYGEMIYPKDAGISYASHFLTIQKRTILESNKHLDPGSFGMAPPSFDVFFQQSSADQLVKRVTMQLKLRPYAQGFLRVGTENTINESLLGVLAPLLFLNTIQQVKERIIQSIVPKIFLNAHFGNLVLEFYDPRDGDSMPSTTMELKQWSQQHLGIGLTSNNSYALLRLYNSYHRFLYFIKDSTQRKDLRHLQPLLAEPGLFRQSGLQLLIMEEDSTGKVFIKCPMFGVSMDRNRLNEVAFISRTMMDVPMTHNQYAHYELYLYTSNKAARGAQGEIHEPIIRWNNESRRYWPDIVKKRISEYMTQCQSRYRTIYTPQPIVNPMAMVPLSKAVEASPYHPEGIMKDSYNHIVGLTFHSKPGSQLMVILPVIDDGVISISSSFSIRNIYLDEEDIKLAPAEDAVAYYKKNLESLFSLYPGYRVKQVARKKSDNRVVALQLENGVYIPVASPRDENAFNALQLPSVIIAQFQWQIDKEILGKKWNPQEKDVSEMLEESDDQKCGTDSETLRIASYKQWEESYQQFRLMVANWLSSERAGPIIRKGIEDIIYNSNLPEYERRKRLYMYLSTILLAWFYPDSEWDRGVSSFLRKDCQLIEEDACTGSCYWKQDEGKCLLHVTETTELSDAKGKRSINTAELYTKRVIDELVRFPGRRKQLLKGDVSQVASILNPIHDGDQYIIPETSPTWTNLLRMEWAKSVPEEAKFYEEHSRKQPEVQSPPEGELSPELQQILGEETNLRLLVPRNPNQEQPLLPFTSIFGMTLNQLGLKDNDSLLTRKALIKYVQETSLPIGMINLTGKPYENEPLIQFVRPATGIFTSVMVIVFLPDRIGLLTEEIGVPTVTISVFSELLQERWKKAGMVMLQKPLEESDSKIETMDKLPLLVQQEHQKKQAEASLKGRSKPKMAQPQSATSSKPAIRKPRRV</sequence>
<feature type="region of interest" description="Disordered" evidence="1">
    <location>
        <begin position="1768"/>
        <end position="1806"/>
    </location>
</feature>